<evidence type="ECO:0000256" key="4">
    <source>
        <dbReference type="ARBA" id="ARBA00023002"/>
    </source>
</evidence>
<feature type="region of interest" description="Disordered" evidence="5">
    <location>
        <begin position="503"/>
        <end position="530"/>
    </location>
</feature>
<dbReference type="GO" id="GO:0004499">
    <property type="term" value="F:N,N-dimethylaniline monooxygenase activity"/>
    <property type="evidence" value="ECO:0007669"/>
    <property type="project" value="InterPro"/>
</dbReference>
<name>A0AAN6PSP7_9PEZI</name>
<dbReference type="EMBL" id="MU854321">
    <property type="protein sequence ID" value="KAK4044176.1"/>
    <property type="molecule type" value="Genomic_DNA"/>
</dbReference>
<evidence type="ECO:0000313" key="7">
    <source>
        <dbReference type="Proteomes" id="UP001303115"/>
    </source>
</evidence>
<evidence type="ECO:0000313" key="6">
    <source>
        <dbReference type="EMBL" id="KAK4044176.1"/>
    </source>
</evidence>
<dbReference type="Proteomes" id="UP001303115">
    <property type="component" value="Unassembled WGS sequence"/>
</dbReference>
<dbReference type="GO" id="GO:0050660">
    <property type="term" value="F:flavin adenine dinucleotide binding"/>
    <property type="evidence" value="ECO:0007669"/>
    <property type="project" value="InterPro"/>
</dbReference>
<organism evidence="6 7">
    <name type="scientific">Parachaetomium inaequale</name>
    <dbReference type="NCBI Taxonomy" id="2588326"/>
    <lineage>
        <taxon>Eukaryota</taxon>
        <taxon>Fungi</taxon>
        <taxon>Dikarya</taxon>
        <taxon>Ascomycota</taxon>
        <taxon>Pezizomycotina</taxon>
        <taxon>Sordariomycetes</taxon>
        <taxon>Sordariomycetidae</taxon>
        <taxon>Sordariales</taxon>
        <taxon>Chaetomiaceae</taxon>
        <taxon>Parachaetomium</taxon>
    </lineage>
</organism>
<evidence type="ECO:0000256" key="3">
    <source>
        <dbReference type="ARBA" id="ARBA00022827"/>
    </source>
</evidence>
<protein>
    <submittedName>
        <fullName evidence="6">Uncharacterized protein</fullName>
    </submittedName>
</protein>
<feature type="compositionally biased region" description="Low complexity" evidence="5">
    <location>
        <begin position="503"/>
        <end position="524"/>
    </location>
</feature>
<dbReference type="InterPro" id="IPR020946">
    <property type="entry name" value="Flavin_mOase-like"/>
</dbReference>
<keyword evidence="2" id="KW-0285">Flavoprotein</keyword>
<dbReference type="GO" id="GO:0050661">
    <property type="term" value="F:NADP binding"/>
    <property type="evidence" value="ECO:0007669"/>
    <property type="project" value="InterPro"/>
</dbReference>
<dbReference type="SUPFAM" id="SSF51905">
    <property type="entry name" value="FAD/NAD(P)-binding domain"/>
    <property type="match status" value="1"/>
</dbReference>
<gene>
    <name evidence="6" type="ORF">C8A01DRAFT_31779</name>
</gene>
<comment type="similarity">
    <text evidence="1">Belongs to the FMO family.</text>
</comment>
<comment type="caution">
    <text evidence="6">The sequence shown here is derived from an EMBL/GenBank/DDBJ whole genome shotgun (WGS) entry which is preliminary data.</text>
</comment>
<evidence type="ECO:0000256" key="1">
    <source>
        <dbReference type="ARBA" id="ARBA00009183"/>
    </source>
</evidence>
<dbReference type="InterPro" id="IPR050346">
    <property type="entry name" value="FMO-like"/>
</dbReference>
<dbReference type="FunFam" id="3.50.50.60:FF:000258">
    <property type="entry name" value="Flavin-binding monooxygenase-like protein (AFU_orthologue AFUA_6G01900)"/>
    <property type="match status" value="1"/>
</dbReference>
<keyword evidence="4" id="KW-0560">Oxidoreductase</keyword>
<evidence type="ECO:0000256" key="5">
    <source>
        <dbReference type="SAM" id="MobiDB-lite"/>
    </source>
</evidence>
<dbReference type="Pfam" id="PF00743">
    <property type="entry name" value="FMO-like"/>
    <property type="match status" value="1"/>
</dbReference>
<proteinExistence type="inferred from homology"/>
<accession>A0AAN6PSP7</accession>
<keyword evidence="3" id="KW-0274">FAD</keyword>
<sequence length="618" mass="68676">METLDFVVVGAGIFGLAAAKTFHQLNPEKSLAILDSGSTLGGVWAEDRLYPGLKANNMLGTFEYPDFPMHTDTFGVKPGEHIPGEVMFKYLTRYAEKFGILDKIRYQSAVVSAEHQDGVEGGWILTVQNADTQRQMLARKLVVAAGLTSEPFLPHIEGQEQFGVPVFHSRDFKKYADTLDSAKRITVFGGTKSAWDVVYAYASKGVKVDWVIRASGHGPIWIAPPYVTPLKKWLEKLVHTRMLTWFSPCIWGDVDGYGWIRRFYHGSPIGRAITNAFWSILGNDVLTLNKYDSHPETKKLKPWSQAMFTASSFSILNYPTNIFDLVRDGTVKVHIANLAGLSARTVHLSDGTQLDTDALCCVTGWKHVPPVKFLPEGIDKELGLPHKPSESDIFAPKQVSIADKEILARFPRLRDQPVQNKNLAPLLATKGLSTTDEVNPSSTLTPWTLYRFMVPPSTPFLQTRDIAFAGVLLNFTTFMVAHAQAVWIAAYFGDQLPASVLPPLRPRGPSSSEDDANNNNGAEANKAETETKTLAEIRRETRLHARFGRWRYPAGHGTQFPDFVFDALPYVDLLVSDLGLRVHRKSGWLAEISEPYGPEDYRDLVGEFVASVEGGPSR</sequence>
<reference evidence="7" key="1">
    <citation type="journal article" date="2023" name="Mol. Phylogenet. Evol.">
        <title>Genome-scale phylogeny and comparative genomics of the fungal order Sordariales.</title>
        <authorList>
            <person name="Hensen N."/>
            <person name="Bonometti L."/>
            <person name="Westerberg I."/>
            <person name="Brannstrom I.O."/>
            <person name="Guillou S."/>
            <person name="Cros-Aarteil S."/>
            <person name="Calhoun S."/>
            <person name="Haridas S."/>
            <person name="Kuo A."/>
            <person name="Mondo S."/>
            <person name="Pangilinan J."/>
            <person name="Riley R."/>
            <person name="LaButti K."/>
            <person name="Andreopoulos B."/>
            <person name="Lipzen A."/>
            <person name="Chen C."/>
            <person name="Yan M."/>
            <person name="Daum C."/>
            <person name="Ng V."/>
            <person name="Clum A."/>
            <person name="Steindorff A."/>
            <person name="Ohm R.A."/>
            <person name="Martin F."/>
            <person name="Silar P."/>
            <person name="Natvig D.O."/>
            <person name="Lalanne C."/>
            <person name="Gautier V."/>
            <person name="Ament-Velasquez S.L."/>
            <person name="Kruys A."/>
            <person name="Hutchinson M.I."/>
            <person name="Powell A.J."/>
            <person name="Barry K."/>
            <person name="Miller A.N."/>
            <person name="Grigoriev I.V."/>
            <person name="Debuchy R."/>
            <person name="Gladieux P."/>
            <person name="Hiltunen Thoren M."/>
            <person name="Johannesson H."/>
        </authorList>
    </citation>
    <scope>NUCLEOTIDE SEQUENCE [LARGE SCALE GENOMIC DNA]</scope>
    <source>
        <strain evidence="7">CBS 284.82</strain>
    </source>
</reference>
<dbReference type="PANTHER" id="PTHR23023">
    <property type="entry name" value="DIMETHYLANILINE MONOOXYGENASE"/>
    <property type="match status" value="1"/>
</dbReference>
<dbReference type="Gene3D" id="3.50.50.60">
    <property type="entry name" value="FAD/NAD(P)-binding domain"/>
    <property type="match status" value="1"/>
</dbReference>
<evidence type="ECO:0000256" key="2">
    <source>
        <dbReference type="ARBA" id="ARBA00022630"/>
    </source>
</evidence>
<dbReference type="InterPro" id="IPR036188">
    <property type="entry name" value="FAD/NAD-bd_sf"/>
</dbReference>
<dbReference type="AlphaFoldDB" id="A0AAN6PSP7"/>
<keyword evidence="7" id="KW-1185">Reference proteome</keyword>